<dbReference type="RefSeq" id="WP_171975165.1">
    <property type="nucleotide sequence ID" value="NZ_CAWOXK010000001.1"/>
</dbReference>
<evidence type="ECO:0000256" key="2">
    <source>
        <dbReference type="SAM" id="SignalP"/>
    </source>
</evidence>
<dbReference type="CDD" id="cd01846">
    <property type="entry name" value="fatty_acyltransferase_like"/>
    <property type="match status" value="1"/>
</dbReference>
<feature type="chain" id="PRO_5032512873" evidence="2">
    <location>
        <begin position="24"/>
        <end position="348"/>
    </location>
</feature>
<organism evidence="3 4">
    <name type="scientific">Brasilonema sennae CENA114</name>
    <dbReference type="NCBI Taxonomy" id="415709"/>
    <lineage>
        <taxon>Bacteria</taxon>
        <taxon>Bacillati</taxon>
        <taxon>Cyanobacteriota</taxon>
        <taxon>Cyanophyceae</taxon>
        <taxon>Nostocales</taxon>
        <taxon>Scytonemataceae</taxon>
        <taxon>Brasilonema</taxon>
        <taxon>Bromeliae group (in: Brasilonema)</taxon>
    </lineage>
</organism>
<gene>
    <name evidence="3" type="ORF">DP114_00395</name>
</gene>
<accession>A0A856M844</accession>
<name>A0A856M844_9CYAN</name>
<keyword evidence="1" id="KW-0378">Hydrolase</keyword>
<dbReference type="Proteomes" id="UP000503129">
    <property type="component" value="Chromosome"/>
</dbReference>
<dbReference type="Pfam" id="PF00657">
    <property type="entry name" value="Lipase_GDSL"/>
    <property type="match status" value="1"/>
</dbReference>
<evidence type="ECO:0000313" key="3">
    <source>
        <dbReference type="EMBL" id="QDL06570.1"/>
    </source>
</evidence>
<dbReference type="InterPro" id="IPR001087">
    <property type="entry name" value="GDSL"/>
</dbReference>
<reference evidence="3 4" key="1">
    <citation type="submission" date="2018-06" db="EMBL/GenBank/DDBJ databases">
        <title>Comparative genomics of Brasilonema spp. strains.</title>
        <authorList>
            <person name="Alvarenga D.O."/>
            <person name="Fiore M.F."/>
            <person name="Varani A.M."/>
        </authorList>
    </citation>
    <scope>NUCLEOTIDE SEQUENCE [LARGE SCALE GENOMIC DNA]</scope>
    <source>
        <strain evidence="3 4">CENA114</strain>
    </source>
</reference>
<dbReference type="InterPro" id="IPR013424">
    <property type="entry name" value="Ice-binding_C"/>
</dbReference>
<keyword evidence="2" id="KW-0732">Signal</keyword>
<protein>
    <submittedName>
        <fullName evidence="3">GDSL family lipase</fullName>
    </submittedName>
</protein>
<dbReference type="InterPro" id="IPR036514">
    <property type="entry name" value="SGNH_hydro_sf"/>
</dbReference>
<dbReference type="NCBIfam" id="TIGR02595">
    <property type="entry name" value="PEP_CTERM"/>
    <property type="match status" value="1"/>
</dbReference>
<dbReference type="KEGG" id="bsen:DP114_00395"/>
<proteinExistence type="predicted"/>
<dbReference type="InterPro" id="IPR051058">
    <property type="entry name" value="GDSL_Est/Lipase"/>
</dbReference>
<evidence type="ECO:0000256" key="1">
    <source>
        <dbReference type="ARBA" id="ARBA00022801"/>
    </source>
</evidence>
<keyword evidence="4" id="KW-1185">Reference proteome</keyword>
<dbReference type="PANTHER" id="PTHR45648">
    <property type="entry name" value="GDSL LIPASE/ACYLHYDROLASE FAMILY PROTEIN (AFU_ORTHOLOGUE AFUA_4G14700)"/>
    <property type="match status" value="1"/>
</dbReference>
<dbReference type="Gene3D" id="3.40.50.1110">
    <property type="entry name" value="SGNH hydrolase"/>
    <property type="match status" value="1"/>
</dbReference>
<feature type="signal peptide" evidence="2">
    <location>
        <begin position="1"/>
        <end position="23"/>
    </location>
</feature>
<dbReference type="SUPFAM" id="SSF52266">
    <property type="entry name" value="SGNH hydrolase"/>
    <property type="match status" value="1"/>
</dbReference>
<dbReference type="AlphaFoldDB" id="A0A856M844"/>
<evidence type="ECO:0000313" key="4">
    <source>
        <dbReference type="Proteomes" id="UP000503129"/>
    </source>
</evidence>
<dbReference type="EMBL" id="CP030118">
    <property type="protein sequence ID" value="QDL06570.1"/>
    <property type="molecule type" value="Genomic_DNA"/>
</dbReference>
<dbReference type="GO" id="GO:0016788">
    <property type="term" value="F:hydrolase activity, acting on ester bonds"/>
    <property type="evidence" value="ECO:0007669"/>
    <property type="project" value="InterPro"/>
</dbReference>
<dbReference type="PANTHER" id="PTHR45648:SF22">
    <property type="entry name" value="GDSL LIPASE_ACYLHYDROLASE FAMILY PROTEIN (AFU_ORTHOLOGUE AFUA_4G14700)"/>
    <property type="match status" value="1"/>
</dbReference>
<sequence>MKKELVTAGFVFLSLSLPLKASAAGFSQFNVFGDSLSDTGNVFTVSGQNSPTGPIPPDPPYFQGRFSNNKIWVDYLGQGIGLTPTLFTNLSTKTPTQGINFAFGGSLSGQDNAFVPGAPGVLKQVDTFLANNQKVDPNALYAVWGGGNDYLFGQNPNPNQTVSNLSNAVGALAQAGAKNILVFNLPDLGKTPIALRTGNTSNLTTLTNAHNAALASALGQLNNNNPSVNLIPVDINSLFNRVIANPGEFGFKDVNTSCVVYDISNNQLLKTCNNPNDYLFFDEVHPTTNAHKLVAETVLAAIRAKSVPESSTVFGLLGLSALGAAAMLKRRQKTVSPEFSSKSNFVTK</sequence>